<evidence type="ECO:0000256" key="2">
    <source>
        <dbReference type="ARBA" id="ARBA00010488"/>
    </source>
</evidence>
<keyword evidence="5" id="KW-0777">Teichoic acid biosynthesis</keyword>
<organism evidence="7 9">
    <name type="scientific">Methanobrevibacter olleyae</name>
    <dbReference type="NCBI Taxonomy" id="294671"/>
    <lineage>
        <taxon>Archaea</taxon>
        <taxon>Methanobacteriati</taxon>
        <taxon>Methanobacteriota</taxon>
        <taxon>Methanomada group</taxon>
        <taxon>Methanobacteria</taxon>
        <taxon>Methanobacteriales</taxon>
        <taxon>Methanobacteriaceae</taxon>
        <taxon>Methanobrevibacter</taxon>
    </lineage>
</organism>
<dbReference type="GO" id="GO:0005886">
    <property type="term" value="C:plasma membrane"/>
    <property type="evidence" value="ECO:0007669"/>
    <property type="project" value="UniProtKB-SubCell"/>
</dbReference>
<dbReference type="EMBL" id="CP014265">
    <property type="protein sequence ID" value="AMK16188.1"/>
    <property type="molecule type" value="Genomic_DNA"/>
</dbReference>
<keyword evidence="9" id="KW-1185">Reference proteome</keyword>
<keyword evidence="4 7" id="KW-0808">Transferase</keyword>
<dbReference type="Pfam" id="PF04464">
    <property type="entry name" value="Glyphos_transf"/>
    <property type="match status" value="1"/>
</dbReference>
<dbReference type="KEGG" id="mol:YLM1_1633"/>
<dbReference type="GeneID" id="28489946"/>
<evidence type="ECO:0000313" key="8">
    <source>
        <dbReference type="EMBL" id="SFL52866.1"/>
    </source>
</evidence>
<evidence type="ECO:0000256" key="3">
    <source>
        <dbReference type="ARBA" id="ARBA00022475"/>
    </source>
</evidence>
<sequence>MISFKKIIKDIVRYSVRAFYILESYIIPSNEKIILFESSGGRNYAGSPRYIYEEMVNQGLDDEFKCIWSLTNTNIEIPGNAIKVKRSFFKYLYYTLRSGVWIFDSRHLYYLRKNKKTKYIQTWHGTPFKKLALDMDVMDMSGNKDIKKYREDFEKNTKDWQYLLSQNKHSSKIFKKAFNFKGEILEIGYPRNDILFKRNNEEDLEKIKAKLKIPKDKKIILYSPTWRDNQYNKVGEYKFTTEMDFKKMYENFKDEYIIIVKFHYLVKEDIDWSEYKDFIIECDAEWDIQELYLISDMMITDYSSVMFDYAILKRPMIFFTYDLDNYTNNIRSFYFDIFKEAPGPKVEKNEELISIIKNFNINSYREEYGEKYKKFNEKFNQFDDGNASKKVVELIKE</sequence>
<accession>A0A126R2A9</accession>
<dbReference type="Gene3D" id="3.40.50.12580">
    <property type="match status" value="1"/>
</dbReference>
<dbReference type="PATRIC" id="fig|294671.3.peg.1699"/>
<keyword evidence="6" id="KW-0472">Membrane</keyword>
<dbReference type="OrthoDB" id="77671at2157"/>
<evidence type="ECO:0000256" key="5">
    <source>
        <dbReference type="ARBA" id="ARBA00022944"/>
    </source>
</evidence>
<dbReference type="AlphaFoldDB" id="A0A126R2A9"/>
<dbReference type="STRING" id="294671.YLM1_1633"/>
<evidence type="ECO:0000256" key="4">
    <source>
        <dbReference type="ARBA" id="ARBA00022679"/>
    </source>
</evidence>
<dbReference type="Proteomes" id="UP000066376">
    <property type="component" value="Chromosome"/>
</dbReference>
<evidence type="ECO:0000256" key="1">
    <source>
        <dbReference type="ARBA" id="ARBA00004202"/>
    </source>
</evidence>
<dbReference type="PANTHER" id="PTHR37316:SF3">
    <property type="entry name" value="TEICHOIC ACID GLYCEROL-PHOSPHATE TRANSFERASE"/>
    <property type="match status" value="1"/>
</dbReference>
<dbReference type="Gene3D" id="3.40.50.11820">
    <property type="match status" value="1"/>
</dbReference>
<dbReference type="InterPro" id="IPR043149">
    <property type="entry name" value="TagF_N"/>
</dbReference>
<dbReference type="Proteomes" id="UP000183442">
    <property type="component" value="Unassembled WGS sequence"/>
</dbReference>
<protein>
    <submittedName>
        <fullName evidence="8">CDP-glycerol glycerophosphotransferase</fullName>
    </submittedName>
    <submittedName>
        <fullName evidence="7">CDP-glycerol:poly(Glycerophosphate) glycerophosphotransferase</fullName>
    </submittedName>
</protein>
<gene>
    <name evidence="8" type="ORF">SAMN02910297_01138</name>
    <name evidence="7" type="ORF">YLM1_1633</name>
</gene>
<reference evidence="7 9" key="1">
    <citation type="journal article" date="2016" name="Genome Announc.">
        <title>Draft Genome Sequence of the Rumen Methanogen Methanobrevibacter olleyae YLM1.</title>
        <authorList>
            <person name="Kelly W.J."/>
            <person name="Li D."/>
            <person name="Lambie S.C."/>
            <person name="Cox F."/>
            <person name="Attwood G.T."/>
            <person name="Altermann E."/>
            <person name="Leahy S.C."/>
        </authorList>
    </citation>
    <scope>NUCLEOTIDE SEQUENCE [LARGE SCALE GENOMIC DNA]</scope>
    <source>
        <strain evidence="7 9">YLM1</strain>
    </source>
</reference>
<reference evidence="10" key="3">
    <citation type="submission" date="2016-10" db="EMBL/GenBank/DDBJ databases">
        <authorList>
            <person name="Varghese N."/>
        </authorList>
    </citation>
    <scope>NUCLEOTIDE SEQUENCE [LARGE SCALE GENOMIC DNA]</scope>
    <source>
        <strain evidence="10">DSM 16632</strain>
    </source>
</reference>
<evidence type="ECO:0000256" key="6">
    <source>
        <dbReference type="ARBA" id="ARBA00023136"/>
    </source>
</evidence>
<evidence type="ECO:0000313" key="7">
    <source>
        <dbReference type="EMBL" id="AMK16188.1"/>
    </source>
</evidence>
<comment type="subcellular location">
    <subcellularLocation>
        <location evidence="1">Cell membrane</location>
        <topology evidence="1">Peripheral membrane protein</topology>
    </subcellularLocation>
</comment>
<comment type="similarity">
    <text evidence="2">Belongs to the CDP-glycerol glycerophosphotransferase family.</text>
</comment>
<evidence type="ECO:0000313" key="10">
    <source>
        <dbReference type="Proteomes" id="UP000183442"/>
    </source>
</evidence>
<reference evidence="8" key="4">
    <citation type="submission" date="2016-10" db="EMBL/GenBank/DDBJ databases">
        <authorList>
            <person name="de Groot N.N."/>
        </authorList>
    </citation>
    <scope>NUCLEOTIDE SEQUENCE [LARGE SCALE GENOMIC DNA]</scope>
    <source>
        <strain evidence="8">DSM 16632</strain>
    </source>
</reference>
<dbReference type="EMBL" id="FOTL01000017">
    <property type="protein sequence ID" value="SFL52866.1"/>
    <property type="molecule type" value="Genomic_DNA"/>
</dbReference>
<dbReference type="SUPFAM" id="SSF53756">
    <property type="entry name" value="UDP-Glycosyltransferase/glycogen phosphorylase"/>
    <property type="match status" value="1"/>
</dbReference>
<dbReference type="InterPro" id="IPR043148">
    <property type="entry name" value="TagF_C"/>
</dbReference>
<keyword evidence="3" id="KW-1003">Cell membrane</keyword>
<dbReference type="RefSeq" id="WP_067148358.1">
    <property type="nucleotide sequence ID" value="NZ_CP014265.1"/>
</dbReference>
<dbReference type="GO" id="GO:0047355">
    <property type="term" value="F:CDP-glycerol glycerophosphotransferase activity"/>
    <property type="evidence" value="ECO:0007669"/>
    <property type="project" value="InterPro"/>
</dbReference>
<proteinExistence type="inferred from homology"/>
<evidence type="ECO:0000313" key="9">
    <source>
        <dbReference type="Proteomes" id="UP000066376"/>
    </source>
</evidence>
<reference evidence="9" key="2">
    <citation type="submission" date="2016-02" db="EMBL/GenBank/DDBJ databases">
        <title>The draft genome sequence of the rumen methanogen Methanobrevibacter olleyae YLM1.</title>
        <authorList>
            <consortium name="New Zealand Agricultural Greenhouse Gas Research Centre/Pastoral Greenhouse Gas Research Consortium"/>
            <person name="Kelly W.J."/>
            <person name="Li D."/>
            <person name="Lambie S.C."/>
            <person name="Attwood G.T."/>
            <person name="Altermann E."/>
            <person name="Leahy S.C."/>
        </authorList>
    </citation>
    <scope>NUCLEOTIDE SEQUENCE [LARGE SCALE GENOMIC DNA]</scope>
    <source>
        <strain evidence="9">YLM1</strain>
    </source>
</reference>
<dbReference type="InterPro" id="IPR007554">
    <property type="entry name" value="Glycerophosphate_synth"/>
</dbReference>
<dbReference type="PANTHER" id="PTHR37316">
    <property type="entry name" value="TEICHOIC ACID GLYCEROL-PHOSPHATE PRIMASE"/>
    <property type="match status" value="1"/>
</dbReference>
<name>A0A126R2A9_METOL</name>
<dbReference type="InterPro" id="IPR051612">
    <property type="entry name" value="Teichoic_Acid_Biosynth"/>
</dbReference>